<dbReference type="Gene3D" id="2.130.10.10">
    <property type="entry name" value="YVTN repeat-like/Quinoprotein amine dehydrogenase"/>
    <property type="match status" value="1"/>
</dbReference>
<dbReference type="GO" id="GO:0080008">
    <property type="term" value="C:Cul4-RING E3 ubiquitin ligase complex"/>
    <property type="evidence" value="ECO:0007669"/>
    <property type="project" value="TreeGrafter"/>
</dbReference>
<evidence type="ECO:0000256" key="3">
    <source>
        <dbReference type="PROSITE-ProRule" id="PRU00221"/>
    </source>
</evidence>
<dbReference type="PANTHER" id="PTHR44472">
    <property type="entry name" value="DDB1- AND CUL4-ASSOCIATED FACTOR 4-RELATED"/>
    <property type="match status" value="1"/>
</dbReference>
<accession>A0A7M5WYM1</accession>
<evidence type="ECO:0000256" key="1">
    <source>
        <dbReference type="ARBA" id="ARBA00022574"/>
    </source>
</evidence>
<dbReference type="AlphaFoldDB" id="A0A7M5WYM1"/>
<keyword evidence="1 3" id="KW-0853">WD repeat</keyword>
<dbReference type="EnsemblMetazoa" id="CLYHEMT015172.4">
    <property type="protein sequence ID" value="CLYHEMP015172.4"/>
    <property type="gene ID" value="CLYHEMG015172"/>
</dbReference>
<dbReference type="InterPro" id="IPR019775">
    <property type="entry name" value="WD40_repeat_CS"/>
</dbReference>
<keyword evidence="2" id="KW-0677">Repeat</keyword>
<feature type="repeat" description="WD" evidence="3">
    <location>
        <begin position="369"/>
        <end position="412"/>
    </location>
</feature>
<keyword evidence="5" id="KW-1185">Reference proteome</keyword>
<name>A0A7M5WYM1_9CNID</name>
<reference evidence="4" key="1">
    <citation type="submission" date="2021-01" db="UniProtKB">
        <authorList>
            <consortium name="EnsemblMetazoa"/>
        </authorList>
    </citation>
    <scope>IDENTIFICATION</scope>
</reference>
<evidence type="ECO:0000256" key="2">
    <source>
        <dbReference type="ARBA" id="ARBA00022737"/>
    </source>
</evidence>
<organism evidence="4 5">
    <name type="scientific">Clytia hemisphaerica</name>
    <dbReference type="NCBI Taxonomy" id="252671"/>
    <lineage>
        <taxon>Eukaryota</taxon>
        <taxon>Metazoa</taxon>
        <taxon>Cnidaria</taxon>
        <taxon>Hydrozoa</taxon>
        <taxon>Hydroidolina</taxon>
        <taxon>Leptothecata</taxon>
        <taxon>Obeliida</taxon>
        <taxon>Clytiidae</taxon>
        <taxon>Clytia</taxon>
    </lineage>
</organism>
<sequence>MAASQATLISRTFKTENLKVTATNQQTASMREIPGFYYDEEKKKYFKITKDHIQSKRSKVKVAVKETNAATKNKKSASLNLPHEVWKRDIYGKDSALIRLSMQTIFHSLKYKPQHIIEIPLSNPLNGAEEDSSISYYIKFNSNGKNVLVARRDSHDIFTTKLSSNKRLHFELEKRQESWYNRLVTSYKNFNTFHWSPWHDSSFVYVFTTEKLLRPGFIQYKSFAKIFHHQQDEGCNAVMTCKHGVTWNCCNWSRFPFHSSRVVVGESAKKLRISCSETLTLTQSVHLTDRPKAVESFTQVPCYAVGLKSGAISIVDQRTDTCSVTCSNASDYCIDCLKIHHDENYITSSNWNGKINTLDMRMRRTVCSYAGHVNNSHDLQFHFDRREHFLYAVGSDSKLRIWDIKTQALCYNEKLKTFSSSSEEHFPPVLSFIDRWSNDESFFGMFCLNKNNGQFVPGL</sequence>
<dbReference type="SUPFAM" id="SSF50978">
    <property type="entry name" value="WD40 repeat-like"/>
    <property type="match status" value="1"/>
</dbReference>
<dbReference type="InterPro" id="IPR001680">
    <property type="entry name" value="WD40_rpt"/>
</dbReference>
<dbReference type="InterPro" id="IPR015943">
    <property type="entry name" value="WD40/YVTN_repeat-like_dom_sf"/>
</dbReference>
<evidence type="ECO:0000313" key="5">
    <source>
        <dbReference type="Proteomes" id="UP000594262"/>
    </source>
</evidence>
<protein>
    <submittedName>
        <fullName evidence="4">Uncharacterized protein</fullName>
    </submittedName>
</protein>
<dbReference type="Proteomes" id="UP000594262">
    <property type="component" value="Unplaced"/>
</dbReference>
<dbReference type="SMART" id="SM00320">
    <property type="entry name" value="WD40"/>
    <property type="match status" value="2"/>
</dbReference>
<dbReference type="PANTHER" id="PTHR44472:SF1">
    <property type="entry name" value="DDB1 AND CUL4 ASSOCIATED FACTOR 4"/>
    <property type="match status" value="1"/>
</dbReference>
<dbReference type="InterPro" id="IPR052254">
    <property type="entry name" value="CUL4-DDB1_E3_ligase_receptor"/>
</dbReference>
<dbReference type="PROSITE" id="PS00678">
    <property type="entry name" value="WD_REPEATS_1"/>
    <property type="match status" value="1"/>
</dbReference>
<dbReference type="Pfam" id="PF23761">
    <property type="entry name" value="Beta-prop_DCAF4"/>
    <property type="match status" value="1"/>
</dbReference>
<dbReference type="PROSITE" id="PS50082">
    <property type="entry name" value="WD_REPEATS_2"/>
    <property type="match status" value="1"/>
</dbReference>
<proteinExistence type="predicted"/>
<dbReference type="OrthoDB" id="128867at2759"/>
<evidence type="ECO:0000313" key="4">
    <source>
        <dbReference type="EnsemblMetazoa" id="CLYHEMP015172.4"/>
    </source>
</evidence>
<dbReference type="InterPro" id="IPR036322">
    <property type="entry name" value="WD40_repeat_dom_sf"/>
</dbReference>